<accession>A0A026WN70</accession>
<dbReference type="Proteomes" id="UP000053097">
    <property type="component" value="Unassembled WGS sequence"/>
</dbReference>
<sequence>MPSVGRSEHQRERLNLSTEELLQKGVQGPNPGAFMRPWPEQQGSKIPPAGNRELKKAQVEVVQPGSTIDVNRTYQQASQQGGWVQWCSGCRRASERGVASSTGALAPSAPGPGAAVVGCLVGVYPCSPSSTGPRGPLTHHLQAIPNQQQPIGCRACCCAHSNHQPASVQLTSQRGGLSLRVARVASTTSVRAAPYAHPQHQGLGQECREETGALGGGGAHILGSPMLFVPFTVPTFPATHHQTTHPAHQSHHQQLQANNQNPVQQPQQLTQLNQLSHLNHQGIVPATTNQPIHSTSCSPQQQATTPNKVKNYLIRLITQPRNCFLHGKNVLRQRRKCRRNSLWGCVGWGGPVCPSACLPVCANTRRECGWRVPAGGAGASGGKRARRLPAMARGCAARGEDQSTGDDFITTRHSSTTLKYQKSGGLTQVWQSATRPLHSESVAQWPIADKNICINARLDSVQFDEAPRFDIIRQADDRHRTTYFCSVWQLRKKNHDAEKAAGNKTTPTKRGWLAGVTPCNRNLHPGSYYLHFNSARLSLPLPPPLPNGGYKHKYEFKGPRATMHRLTSPTSQRSCYA</sequence>
<evidence type="ECO:0000313" key="2">
    <source>
        <dbReference type="EMBL" id="EZA56549.1"/>
    </source>
</evidence>
<proteinExistence type="predicted"/>
<dbReference type="EMBL" id="KK107163">
    <property type="protein sequence ID" value="EZA56549.1"/>
    <property type="molecule type" value="Genomic_DNA"/>
</dbReference>
<keyword evidence="3" id="KW-1185">Reference proteome</keyword>
<evidence type="ECO:0000256" key="1">
    <source>
        <dbReference type="SAM" id="MobiDB-lite"/>
    </source>
</evidence>
<name>A0A026WN70_OOCBI</name>
<evidence type="ECO:0000313" key="3">
    <source>
        <dbReference type="Proteomes" id="UP000053097"/>
    </source>
</evidence>
<feature type="region of interest" description="Disordered" evidence="1">
    <location>
        <begin position="238"/>
        <end position="264"/>
    </location>
</feature>
<protein>
    <submittedName>
        <fullName evidence="2">Uncharacterized protein</fullName>
    </submittedName>
</protein>
<organism evidence="2 3">
    <name type="scientific">Ooceraea biroi</name>
    <name type="common">Clonal raider ant</name>
    <name type="synonym">Cerapachys biroi</name>
    <dbReference type="NCBI Taxonomy" id="2015173"/>
    <lineage>
        <taxon>Eukaryota</taxon>
        <taxon>Metazoa</taxon>
        <taxon>Ecdysozoa</taxon>
        <taxon>Arthropoda</taxon>
        <taxon>Hexapoda</taxon>
        <taxon>Insecta</taxon>
        <taxon>Pterygota</taxon>
        <taxon>Neoptera</taxon>
        <taxon>Endopterygota</taxon>
        <taxon>Hymenoptera</taxon>
        <taxon>Apocrita</taxon>
        <taxon>Aculeata</taxon>
        <taxon>Formicoidea</taxon>
        <taxon>Formicidae</taxon>
        <taxon>Dorylinae</taxon>
        <taxon>Ooceraea</taxon>
    </lineage>
</organism>
<dbReference type="AlphaFoldDB" id="A0A026WN70"/>
<reference evidence="2 3" key="1">
    <citation type="journal article" date="2014" name="Curr. Biol.">
        <title>The genome of the clonal raider ant Cerapachys biroi.</title>
        <authorList>
            <person name="Oxley P.R."/>
            <person name="Ji L."/>
            <person name="Fetter-Pruneda I."/>
            <person name="McKenzie S.K."/>
            <person name="Li C."/>
            <person name="Hu H."/>
            <person name="Zhang G."/>
            <person name="Kronauer D.J."/>
        </authorList>
    </citation>
    <scope>NUCLEOTIDE SEQUENCE [LARGE SCALE GENOMIC DNA]</scope>
</reference>
<gene>
    <name evidence="2" type="ORF">X777_03336</name>
</gene>